<protein>
    <submittedName>
        <fullName evidence="4">Asparaginase</fullName>
    </submittedName>
</protein>
<feature type="binding site" evidence="2">
    <location>
        <begin position="83"/>
        <end position="84"/>
    </location>
    <ligand>
        <name>substrate</name>
    </ligand>
</feature>
<evidence type="ECO:0000313" key="4">
    <source>
        <dbReference type="EMBL" id="QNP39880.1"/>
    </source>
</evidence>
<feature type="active site" description="O-isoaspartyl threonine intermediate" evidence="1">
    <location>
        <position position="12"/>
    </location>
</feature>
<dbReference type="GO" id="GO:0004067">
    <property type="term" value="F:asparaginase activity"/>
    <property type="evidence" value="ECO:0007669"/>
    <property type="project" value="UniProtKB-UniRule"/>
</dbReference>
<dbReference type="Pfam" id="PF00710">
    <property type="entry name" value="Asparaginase"/>
    <property type="match status" value="1"/>
</dbReference>
<dbReference type="PROSITE" id="PS51732">
    <property type="entry name" value="ASN_GLN_ASE_3"/>
    <property type="match status" value="1"/>
</dbReference>
<dbReference type="RefSeq" id="WP_187711326.1">
    <property type="nucleotide sequence ID" value="NZ_CP060820.1"/>
</dbReference>
<dbReference type="Gene3D" id="3.40.50.1170">
    <property type="entry name" value="L-asparaginase, N-terminal domain"/>
    <property type="match status" value="1"/>
</dbReference>
<dbReference type="PRINTS" id="PR00139">
    <property type="entry name" value="ASNGLNASE"/>
</dbReference>
<dbReference type="PIRSF" id="PIRSF001220">
    <property type="entry name" value="L-ASNase_gatD"/>
    <property type="match status" value="1"/>
</dbReference>
<keyword evidence="5" id="KW-1185">Reference proteome</keyword>
<dbReference type="KEGG" id="lsx:H8B22_10215"/>
<dbReference type="PIRSF" id="PIRSF500176">
    <property type="entry name" value="L_ASNase"/>
    <property type="match status" value="1"/>
</dbReference>
<evidence type="ECO:0000313" key="5">
    <source>
        <dbReference type="Proteomes" id="UP000516018"/>
    </source>
</evidence>
<feature type="domain" description="L-asparaginase N-terminal" evidence="3">
    <location>
        <begin position="4"/>
        <end position="160"/>
    </location>
</feature>
<evidence type="ECO:0000256" key="1">
    <source>
        <dbReference type="PIRSR" id="PIRSR001220-1"/>
    </source>
</evidence>
<sequence>MDQLCVVTTGGTIDKIYFDDKSDYQIGEPQIGSILRELGVAFQFSVIPIIRKDSLHITAEDRELIRAAIAAQPAKHVLVTHGTDTMVETAKVLASLTDKTIVLTGALSPARFRGSDAEFNVGCAVGAVQSLPPGVYIAMNGRVWDPRKVRKNVAANRFEAIEPE</sequence>
<dbReference type="EMBL" id="CP060820">
    <property type="protein sequence ID" value="QNP39880.1"/>
    <property type="molecule type" value="Genomic_DNA"/>
</dbReference>
<dbReference type="InterPro" id="IPR036152">
    <property type="entry name" value="Asp/glu_Ase-like_sf"/>
</dbReference>
<name>A0A7H0FV14_9GAMM</name>
<dbReference type="SUPFAM" id="SSF53774">
    <property type="entry name" value="Glutaminase/Asparaginase"/>
    <property type="match status" value="1"/>
</dbReference>
<dbReference type="InterPro" id="IPR027474">
    <property type="entry name" value="L-asparaginase_N"/>
</dbReference>
<evidence type="ECO:0000259" key="3">
    <source>
        <dbReference type="Pfam" id="PF00710"/>
    </source>
</evidence>
<reference evidence="4 5" key="1">
    <citation type="submission" date="2020-08" db="EMBL/GenBank/DDBJ databases">
        <title>Lysobacter sp. II4 sp. nov., isolated from soil.</title>
        <authorList>
            <person name="Woo C.Y."/>
            <person name="Kim J."/>
        </authorList>
    </citation>
    <scope>NUCLEOTIDE SEQUENCE [LARGE SCALE GENOMIC DNA]</scope>
    <source>
        <strain evidence="4 5">II4</strain>
    </source>
</reference>
<evidence type="ECO:0000256" key="2">
    <source>
        <dbReference type="PIRSR" id="PIRSR001220-2"/>
    </source>
</evidence>
<dbReference type="PANTHER" id="PTHR11707:SF28">
    <property type="entry name" value="60 KDA LYSOPHOSPHOLIPASE"/>
    <property type="match status" value="1"/>
</dbReference>
<accession>A0A7H0FV14</accession>
<organism evidence="4 5">
    <name type="scientific">Agrilutibacter terrestris</name>
    <dbReference type="NCBI Taxonomy" id="2865112"/>
    <lineage>
        <taxon>Bacteria</taxon>
        <taxon>Pseudomonadati</taxon>
        <taxon>Pseudomonadota</taxon>
        <taxon>Gammaproteobacteria</taxon>
        <taxon>Lysobacterales</taxon>
        <taxon>Lysobacteraceae</taxon>
        <taxon>Agrilutibacter</taxon>
    </lineage>
</organism>
<feature type="binding site" evidence="2">
    <location>
        <position position="54"/>
    </location>
    <ligand>
        <name>substrate</name>
    </ligand>
</feature>
<dbReference type="AlphaFoldDB" id="A0A7H0FV14"/>
<proteinExistence type="predicted"/>
<gene>
    <name evidence="4" type="ORF">H8B22_10215</name>
</gene>
<dbReference type="PANTHER" id="PTHR11707">
    <property type="entry name" value="L-ASPARAGINASE"/>
    <property type="match status" value="1"/>
</dbReference>
<dbReference type="InterPro" id="IPR037152">
    <property type="entry name" value="L-asparaginase_N_sf"/>
</dbReference>
<dbReference type="InterPro" id="IPR006034">
    <property type="entry name" value="Asparaginase/glutaminase-like"/>
</dbReference>
<dbReference type="Proteomes" id="UP000516018">
    <property type="component" value="Chromosome"/>
</dbReference>